<dbReference type="Gene3D" id="3.90.550.10">
    <property type="entry name" value="Spore Coat Polysaccharide Biosynthesis Protein SpsA, Chain A"/>
    <property type="match status" value="1"/>
</dbReference>
<organism evidence="9 10">
    <name type="scientific">Porphyromonas somerae</name>
    <dbReference type="NCBI Taxonomy" id="322095"/>
    <lineage>
        <taxon>Bacteria</taxon>
        <taxon>Pseudomonadati</taxon>
        <taxon>Bacteroidota</taxon>
        <taxon>Bacteroidia</taxon>
        <taxon>Bacteroidales</taxon>
        <taxon>Porphyromonadaceae</taxon>
        <taxon>Porphyromonas</taxon>
    </lineage>
</organism>
<name>A0A134B0Q7_9PORP</name>
<dbReference type="GO" id="GO:0005886">
    <property type="term" value="C:plasma membrane"/>
    <property type="evidence" value="ECO:0007669"/>
    <property type="project" value="TreeGrafter"/>
</dbReference>
<comment type="caution">
    <text evidence="9">The sequence shown here is derived from an EMBL/GenBank/DDBJ whole genome shotgun (WGS) entry which is preliminary data.</text>
</comment>
<accession>A0A134B0Q7</accession>
<keyword evidence="6 7" id="KW-0472">Membrane</keyword>
<keyword evidence="3 9" id="KW-0808">Transferase</keyword>
<dbReference type="Pfam" id="PF00535">
    <property type="entry name" value="Glycos_transf_2"/>
    <property type="match status" value="1"/>
</dbReference>
<feature type="domain" description="Glycosyltransferase 2-like" evidence="8">
    <location>
        <begin position="11"/>
        <end position="179"/>
    </location>
</feature>
<gene>
    <name evidence="9" type="ORF">HMPREF3185_01979</name>
</gene>
<evidence type="ECO:0000256" key="5">
    <source>
        <dbReference type="ARBA" id="ARBA00022989"/>
    </source>
</evidence>
<dbReference type="InterPro" id="IPR050256">
    <property type="entry name" value="Glycosyltransferase_2"/>
</dbReference>
<keyword evidence="10" id="KW-1185">Reference proteome</keyword>
<feature type="transmembrane region" description="Helical" evidence="7">
    <location>
        <begin position="274"/>
        <end position="298"/>
    </location>
</feature>
<feature type="transmembrane region" description="Helical" evidence="7">
    <location>
        <begin position="241"/>
        <end position="262"/>
    </location>
</feature>
<keyword evidence="2" id="KW-0328">Glycosyltransferase</keyword>
<dbReference type="InterPro" id="IPR029044">
    <property type="entry name" value="Nucleotide-diphossugar_trans"/>
</dbReference>
<evidence type="ECO:0000256" key="1">
    <source>
        <dbReference type="ARBA" id="ARBA00004141"/>
    </source>
</evidence>
<dbReference type="PANTHER" id="PTHR48090:SF1">
    <property type="entry name" value="PROPHAGE BACTOPRENOL GLUCOSYL TRANSFERASE HOMOLOG"/>
    <property type="match status" value="1"/>
</dbReference>
<dbReference type="CDD" id="cd04187">
    <property type="entry name" value="DPM1_like_bac"/>
    <property type="match status" value="1"/>
</dbReference>
<dbReference type="InterPro" id="IPR001173">
    <property type="entry name" value="Glyco_trans_2-like"/>
</dbReference>
<sequence length="321" mass="36031">MISIPIPRLVIVSPCYNEEAILAYSARELTKLLERLIAAGKILPTSHVLYVNDGSRDRTWELIEELHRENHFIDGLCLAGNVGHQSAIMAGMMTARDFADAVVTIDADLQDDLAAVEEMIDRYLEGYDIVYGVKVSRTADPLLKRTSALAFYRLQSAMGIRAIYNHADFRLMSRRALDALACYPERNLYLRGIIPQLGYASTTVDDVISERVAGESKYTLRKMLLLAVDGITSFTTRPISWIIGMGLLCLLISICMAVYVLVSYIEHLSVPGWASLMLSLWFIGSIVLLSLGVIGQYIGKIYIEIKQRPRYHIAQHLKHHD</sequence>
<protein>
    <submittedName>
        <fullName evidence="9">Glycosyltransferase, group 2 family protein</fullName>
    </submittedName>
</protein>
<reference evidence="10" key="1">
    <citation type="submission" date="2016-01" db="EMBL/GenBank/DDBJ databases">
        <authorList>
            <person name="Mitreva M."/>
            <person name="Pepin K.H."/>
            <person name="Mihindukulasuriya K.A."/>
            <person name="Fulton R."/>
            <person name="Fronick C."/>
            <person name="O'Laughlin M."/>
            <person name="Miner T."/>
            <person name="Herter B."/>
            <person name="Rosa B.A."/>
            <person name="Cordes M."/>
            <person name="Tomlinson C."/>
            <person name="Wollam A."/>
            <person name="Palsikar V.B."/>
            <person name="Mardis E.R."/>
            <person name="Wilson R.K."/>
        </authorList>
    </citation>
    <scope>NUCLEOTIDE SEQUENCE [LARGE SCALE GENOMIC DNA]</scope>
    <source>
        <strain evidence="10">KA00683</strain>
    </source>
</reference>
<evidence type="ECO:0000256" key="2">
    <source>
        <dbReference type="ARBA" id="ARBA00022676"/>
    </source>
</evidence>
<dbReference type="SUPFAM" id="SSF53448">
    <property type="entry name" value="Nucleotide-diphospho-sugar transferases"/>
    <property type="match status" value="1"/>
</dbReference>
<dbReference type="STRING" id="322095.HMPREF3185_01979"/>
<evidence type="ECO:0000313" key="9">
    <source>
        <dbReference type="EMBL" id="KXB73507.1"/>
    </source>
</evidence>
<evidence type="ECO:0000256" key="3">
    <source>
        <dbReference type="ARBA" id="ARBA00022679"/>
    </source>
</evidence>
<evidence type="ECO:0000256" key="4">
    <source>
        <dbReference type="ARBA" id="ARBA00022692"/>
    </source>
</evidence>
<keyword evidence="5 7" id="KW-1133">Transmembrane helix</keyword>
<keyword evidence="4 7" id="KW-0812">Transmembrane</keyword>
<dbReference type="GO" id="GO:0016757">
    <property type="term" value="F:glycosyltransferase activity"/>
    <property type="evidence" value="ECO:0007669"/>
    <property type="project" value="UniProtKB-KW"/>
</dbReference>
<evidence type="ECO:0000259" key="8">
    <source>
        <dbReference type="Pfam" id="PF00535"/>
    </source>
</evidence>
<dbReference type="Proteomes" id="UP000070224">
    <property type="component" value="Unassembled WGS sequence"/>
</dbReference>
<dbReference type="PANTHER" id="PTHR48090">
    <property type="entry name" value="UNDECAPRENYL-PHOSPHATE 4-DEOXY-4-FORMAMIDO-L-ARABINOSE TRANSFERASE-RELATED"/>
    <property type="match status" value="1"/>
</dbReference>
<evidence type="ECO:0000313" key="10">
    <source>
        <dbReference type="Proteomes" id="UP000070224"/>
    </source>
</evidence>
<dbReference type="OrthoDB" id="9807778at2"/>
<dbReference type="AlphaFoldDB" id="A0A134B0Q7"/>
<proteinExistence type="predicted"/>
<evidence type="ECO:0000256" key="7">
    <source>
        <dbReference type="SAM" id="Phobius"/>
    </source>
</evidence>
<comment type="subcellular location">
    <subcellularLocation>
        <location evidence="1">Membrane</location>
        <topology evidence="1">Multi-pass membrane protein</topology>
    </subcellularLocation>
</comment>
<evidence type="ECO:0000256" key="6">
    <source>
        <dbReference type="ARBA" id="ARBA00023136"/>
    </source>
</evidence>
<dbReference type="PATRIC" id="fig|322095.3.peg.1953"/>
<dbReference type="EMBL" id="LSDK01000137">
    <property type="protein sequence ID" value="KXB73507.1"/>
    <property type="molecule type" value="Genomic_DNA"/>
</dbReference>